<reference evidence="2" key="1">
    <citation type="journal article" date="2022" name="Mol. Ecol. Resour.">
        <title>The genomes of chicory, endive, great burdock and yacon provide insights into Asteraceae palaeo-polyploidization history and plant inulin production.</title>
        <authorList>
            <person name="Fan W."/>
            <person name="Wang S."/>
            <person name="Wang H."/>
            <person name="Wang A."/>
            <person name="Jiang F."/>
            <person name="Liu H."/>
            <person name="Zhao H."/>
            <person name="Xu D."/>
            <person name="Zhang Y."/>
        </authorList>
    </citation>
    <scope>NUCLEOTIDE SEQUENCE [LARGE SCALE GENOMIC DNA]</scope>
    <source>
        <strain evidence="2">cv. Niubang</strain>
    </source>
</reference>
<accession>A0ACB9B923</accession>
<protein>
    <submittedName>
        <fullName evidence="1">Uncharacterized protein</fullName>
    </submittedName>
</protein>
<name>A0ACB9B923_ARCLA</name>
<comment type="caution">
    <text evidence="1">The sequence shown here is derived from an EMBL/GenBank/DDBJ whole genome shotgun (WGS) entry which is preliminary data.</text>
</comment>
<dbReference type="Proteomes" id="UP001055879">
    <property type="component" value="Linkage Group LG06"/>
</dbReference>
<organism evidence="1 2">
    <name type="scientific">Arctium lappa</name>
    <name type="common">Greater burdock</name>
    <name type="synonym">Lappa major</name>
    <dbReference type="NCBI Taxonomy" id="4217"/>
    <lineage>
        <taxon>Eukaryota</taxon>
        <taxon>Viridiplantae</taxon>
        <taxon>Streptophyta</taxon>
        <taxon>Embryophyta</taxon>
        <taxon>Tracheophyta</taxon>
        <taxon>Spermatophyta</taxon>
        <taxon>Magnoliopsida</taxon>
        <taxon>eudicotyledons</taxon>
        <taxon>Gunneridae</taxon>
        <taxon>Pentapetalae</taxon>
        <taxon>asterids</taxon>
        <taxon>campanulids</taxon>
        <taxon>Asterales</taxon>
        <taxon>Asteraceae</taxon>
        <taxon>Carduoideae</taxon>
        <taxon>Cardueae</taxon>
        <taxon>Arctiinae</taxon>
        <taxon>Arctium</taxon>
    </lineage>
</organism>
<sequence>MHLLFSVVCFSFLYLKFLLYIESFFSFMQLSFSTLNVCVCIILLLNLLTWLVYDKHGQKPGLSEVNLSYHSSSFTHFHYNFIFLIESFKCTSIFVFV</sequence>
<reference evidence="1 2" key="2">
    <citation type="journal article" date="2022" name="Mol. Ecol. Resour.">
        <title>The genomes of chicory, endive, great burdock and yacon provide insights into Asteraceae paleo-polyploidization history and plant inulin production.</title>
        <authorList>
            <person name="Fan W."/>
            <person name="Wang S."/>
            <person name="Wang H."/>
            <person name="Wang A."/>
            <person name="Jiang F."/>
            <person name="Liu H."/>
            <person name="Zhao H."/>
            <person name="Xu D."/>
            <person name="Zhang Y."/>
        </authorList>
    </citation>
    <scope>NUCLEOTIDE SEQUENCE [LARGE SCALE GENOMIC DNA]</scope>
    <source>
        <strain evidence="2">cv. Niubang</strain>
    </source>
</reference>
<evidence type="ECO:0000313" key="2">
    <source>
        <dbReference type="Proteomes" id="UP001055879"/>
    </source>
</evidence>
<gene>
    <name evidence="1" type="ORF">L6452_19170</name>
</gene>
<keyword evidence="2" id="KW-1185">Reference proteome</keyword>
<evidence type="ECO:0000313" key="1">
    <source>
        <dbReference type="EMBL" id="KAI3718306.1"/>
    </source>
</evidence>
<dbReference type="EMBL" id="CM042052">
    <property type="protein sequence ID" value="KAI3718306.1"/>
    <property type="molecule type" value="Genomic_DNA"/>
</dbReference>
<proteinExistence type="predicted"/>